<dbReference type="EMBL" id="JANKHH010000004">
    <property type="protein sequence ID" value="MCR2834022.1"/>
    <property type="molecule type" value="Genomic_DNA"/>
</dbReference>
<dbReference type="RefSeq" id="WP_257595801.1">
    <property type="nucleotide sequence ID" value="NZ_JANKHH010000004.1"/>
</dbReference>
<feature type="signal peptide" evidence="1">
    <location>
        <begin position="1"/>
        <end position="21"/>
    </location>
</feature>
<gene>
    <name evidence="2" type="ORF">NSO95_08695</name>
</gene>
<comment type="caution">
    <text evidence="2">The sequence shown here is derived from an EMBL/GenBank/DDBJ whole genome shotgun (WGS) entry which is preliminary data.</text>
</comment>
<protein>
    <recommendedName>
        <fullName evidence="4">Lipoprotein</fullName>
    </recommendedName>
</protein>
<organism evidence="2 3">
    <name type="scientific">Parerythrobacter lacustris</name>
    <dbReference type="NCBI Taxonomy" id="2969984"/>
    <lineage>
        <taxon>Bacteria</taxon>
        <taxon>Pseudomonadati</taxon>
        <taxon>Pseudomonadota</taxon>
        <taxon>Alphaproteobacteria</taxon>
        <taxon>Sphingomonadales</taxon>
        <taxon>Erythrobacteraceae</taxon>
        <taxon>Parerythrobacter</taxon>
    </lineage>
</organism>
<dbReference type="Proteomes" id="UP001206067">
    <property type="component" value="Unassembled WGS sequence"/>
</dbReference>
<keyword evidence="1" id="KW-0732">Signal</keyword>
<sequence>MIRMLPLLACALAPLTLSACAIIPDGQLAGATPAAEGAAVGLSQPVRVGDLTVTPMKVVEDSRCPINARCVWAGRLVVETRIDGAGWRDTADITLGETFGTHDRVIALTSGEPGKTTQSEIQPGDYRFTYEMR</sequence>
<reference evidence="2 3" key="1">
    <citation type="submission" date="2022-08" db="EMBL/GenBank/DDBJ databases">
        <title>Polyphasic taxonomy analysis of Qipengyuania sp.RS5-5.</title>
        <authorList>
            <person name="Xamxidin M."/>
            <person name="Wu M."/>
        </authorList>
    </citation>
    <scope>NUCLEOTIDE SEQUENCE [LARGE SCALE GENOMIC DNA]</scope>
    <source>
        <strain evidence="2 3">RS5-5</strain>
    </source>
</reference>
<feature type="chain" id="PRO_5045408454" description="Lipoprotein" evidence="1">
    <location>
        <begin position="22"/>
        <end position="133"/>
    </location>
</feature>
<evidence type="ECO:0000313" key="2">
    <source>
        <dbReference type="EMBL" id="MCR2834022.1"/>
    </source>
</evidence>
<keyword evidence="3" id="KW-1185">Reference proteome</keyword>
<evidence type="ECO:0000256" key="1">
    <source>
        <dbReference type="SAM" id="SignalP"/>
    </source>
</evidence>
<name>A0ABT1XS22_9SPHN</name>
<proteinExistence type="predicted"/>
<evidence type="ECO:0008006" key="4">
    <source>
        <dbReference type="Google" id="ProtNLM"/>
    </source>
</evidence>
<accession>A0ABT1XS22</accession>
<evidence type="ECO:0000313" key="3">
    <source>
        <dbReference type="Proteomes" id="UP001206067"/>
    </source>
</evidence>
<dbReference type="PROSITE" id="PS51257">
    <property type="entry name" value="PROKAR_LIPOPROTEIN"/>
    <property type="match status" value="1"/>
</dbReference>